<feature type="region of interest" description="Disordered" evidence="1">
    <location>
        <begin position="1"/>
        <end position="24"/>
    </location>
</feature>
<evidence type="ECO:0000313" key="3">
    <source>
        <dbReference type="Proteomes" id="UP000265765"/>
    </source>
</evidence>
<evidence type="ECO:0000256" key="1">
    <source>
        <dbReference type="SAM" id="MobiDB-lite"/>
    </source>
</evidence>
<organism evidence="2 3">
    <name type="scientific">Streptomyces griseorubiginosus</name>
    <dbReference type="NCBI Taxonomy" id="67304"/>
    <lineage>
        <taxon>Bacteria</taxon>
        <taxon>Bacillati</taxon>
        <taxon>Actinomycetota</taxon>
        <taxon>Actinomycetes</taxon>
        <taxon>Kitasatosporales</taxon>
        <taxon>Streptomycetaceae</taxon>
        <taxon>Streptomyces</taxon>
    </lineage>
</organism>
<proteinExistence type="predicted"/>
<dbReference type="GeneID" id="91279070"/>
<dbReference type="InterPro" id="IPR045729">
    <property type="entry name" value="DUF6083"/>
</dbReference>
<accession>A0AAI8KU81</accession>
<dbReference type="KEGG" id="sge:DWG14_00070"/>
<dbReference type="AlphaFoldDB" id="A0AAI8KU81"/>
<name>A0AAI8KU81_9ACTN</name>
<dbReference type="RefSeq" id="WP_120049509.1">
    <property type="nucleotide sequence ID" value="NZ_CP032427.1"/>
</dbReference>
<gene>
    <name evidence="2" type="ORF">DWG14_00070</name>
</gene>
<dbReference type="Proteomes" id="UP000265765">
    <property type="component" value="Chromosome"/>
</dbReference>
<dbReference type="EMBL" id="CP032427">
    <property type="protein sequence ID" value="AYC35863.1"/>
    <property type="molecule type" value="Genomic_DNA"/>
</dbReference>
<evidence type="ECO:0000313" key="2">
    <source>
        <dbReference type="EMBL" id="AYC35863.1"/>
    </source>
</evidence>
<dbReference type="Pfam" id="PF19561">
    <property type="entry name" value="DUF6083"/>
    <property type="match status" value="1"/>
</dbReference>
<reference evidence="2 3" key="1">
    <citation type="submission" date="2018-09" db="EMBL/GenBank/DDBJ databases">
        <title>Production of Trimethoprim by Streptomyces sp. 3E-1.</title>
        <authorList>
            <person name="Kang H.J."/>
            <person name="Kim S.B."/>
        </authorList>
    </citation>
    <scope>NUCLEOTIDE SEQUENCE [LARGE SCALE GENOMIC DNA]</scope>
    <source>
        <strain evidence="2 3">3E-1</strain>
    </source>
</reference>
<protein>
    <submittedName>
        <fullName evidence="2">Uncharacterized protein</fullName>
    </submittedName>
</protein>
<sequence>MCPNTASTGRHWDGSPRATRAHRPLRVADTSPSRLLRCGQSARCRLCGNRIDVYTRSDQRPIALHPDELATAQIPEPCRWHLSCGIAHPHGDGSAWCRLPHTVLCPGRTTPATAQLSPRLEAVRRQLAVRSRRLIDTGAFTPPAPSAPAYQEQVSDIRRPARPARPVVQLLLGRYLADLPLEEIRCVAQTRQRHRCSQHLLTSHTPAGRWILLPADPQRGQLALPTVLMAVYDLSRLPYPEQLRWRSQRCPVHAAAPGAADLALTGWQVFDPLRHAEHIHTRLPHASASRPREA</sequence>